<feature type="compositionally biased region" description="Polar residues" evidence="2">
    <location>
        <begin position="174"/>
        <end position="192"/>
    </location>
</feature>
<feature type="compositionally biased region" description="Pro residues" evidence="2">
    <location>
        <begin position="102"/>
        <end position="111"/>
    </location>
</feature>
<dbReference type="AlphaFoldDB" id="A0A4Y9ZSA6"/>
<evidence type="ECO:0000313" key="4">
    <source>
        <dbReference type="Proteomes" id="UP000298061"/>
    </source>
</evidence>
<feature type="region of interest" description="Disordered" evidence="2">
    <location>
        <begin position="45"/>
        <end position="203"/>
    </location>
</feature>
<feature type="compositionally biased region" description="Basic and acidic residues" evidence="2">
    <location>
        <begin position="579"/>
        <end position="592"/>
    </location>
</feature>
<feature type="region of interest" description="Disordered" evidence="2">
    <location>
        <begin position="301"/>
        <end position="455"/>
    </location>
</feature>
<keyword evidence="1" id="KW-0175">Coiled coil</keyword>
<dbReference type="Gene3D" id="1.20.5.1700">
    <property type="match status" value="1"/>
</dbReference>
<feature type="compositionally biased region" description="Polar residues" evidence="2">
    <location>
        <begin position="499"/>
        <end position="523"/>
    </location>
</feature>
<comment type="caution">
    <text evidence="3">The sequence shown here is derived from an EMBL/GenBank/DDBJ whole genome shotgun (WGS) entry which is preliminary data.</text>
</comment>
<feature type="compositionally biased region" description="Polar residues" evidence="2">
    <location>
        <begin position="542"/>
        <end position="559"/>
    </location>
</feature>
<feature type="region of interest" description="Disordered" evidence="2">
    <location>
        <begin position="644"/>
        <end position="669"/>
    </location>
</feature>
<dbReference type="STRING" id="135208.A0A4Y9ZSA6"/>
<name>A0A4Y9ZSA6_9AGAM</name>
<reference evidence="3 4" key="1">
    <citation type="submission" date="2019-02" db="EMBL/GenBank/DDBJ databases">
        <title>Genome sequencing of the rare red list fungi Hericium alpestre (H. flagellum).</title>
        <authorList>
            <person name="Buettner E."/>
            <person name="Kellner H."/>
        </authorList>
    </citation>
    <scope>NUCLEOTIDE SEQUENCE [LARGE SCALE GENOMIC DNA]</scope>
    <source>
        <strain evidence="3 4">DSM 108284</strain>
    </source>
</reference>
<feature type="coiled-coil region" evidence="1">
    <location>
        <begin position="252"/>
        <end position="279"/>
    </location>
</feature>
<feature type="compositionally biased region" description="Polar residues" evidence="2">
    <location>
        <begin position="353"/>
        <end position="371"/>
    </location>
</feature>
<feature type="compositionally biased region" description="Low complexity" evidence="2">
    <location>
        <begin position="524"/>
        <end position="541"/>
    </location>
</feature>
<proteinExistence type="predicted"/>
<sequence>MAPPLNRQALESMKRLDLQRLCKDHGLKANLKTEALIDLLLDSNEPVFKPQPPQPVPSQRSVSSRIVSRASSSRSRLHSTSSMIIHSDSEDEDRPVESQAEPAPPAAPEPGPATRTRKAKEAQLKLGVGRPVVAGGAGARAVTRGASSGRGRRAKSSRSVKPVEETIQEEPEPNAQTSSPALPEPTTETQKAAPSPPSHINVIDTVTVKPPSPIQLDQVQATVQAQIQPLHQRVSCLQNELQQLTSTHAREVGGLQSRIQTLETEVQDYRRQAETIMLLRVSLERLETEFGRVLRSRSAEPMAHEPMNLSTPISIPSGSPPQVAISSLPAGDRTSLQPSAPTAFLGNARSSRHSPATFEQPSVQSRSNPATDGSGALGKRRRGSDASSITGTVEVGKEGDMTQEELNKVVMRPGKKRAKLQDATDGSQPLVAGPSGPATAQGTTSRSPIAVEAGGMPPVRPTFSVFEGPEELSRIYPRTIAPVFIDEITEDDFAFFDSATNPSARSSGTGPKTSTAHATENQRPFSFTFPLSSSFPMTSTPAASGSMPTQDRSPISNNFPYPEPPHSPSPAPTQALYGHRVDRGGRIERNDPFHPFGTPPGSRNPSGSTATTLDSGINPNLLGTPPSLADMLDFDHDQGAGIRRKASSNDVGHGLGMTSMRAEDTPAGPMRRTMYGTELEADTRFGDFGVEGVATGFWGR</sequence>
<feature type="compositionally biased region" description="Low complexity" evidence="2">
    <location>
        <begin position="127"/>
        <end position="149"/>
    </location>
</feature>
<protein>
    <submittedName>
        <fullName evidence="3">Uncharacterized protein</fullName>
    </submittedName>
</protein>
<evidence type="ECO:0000313" key="3">
    <source>
        <dbReference type="EMBL" id="TFY77455.1"/>
    </source>
</evidence>
<evidence type="ECO:0000256" key="2">
    <source>
        <dbReference type="SAM" id="MobiDB-lite"/>
    </source>
</evidence>
<feature type="compositionally biased region" description="Low complexity" evidence="2">
    <location>
        <begin position="310"/>
        <end position="321"/>
    </location>
</feature>
<dbReference type="OrthoDB" id="3258416at2759"/>
<feature type="compositionally biased region" description="Polar residues" evidence="2">
    <location>
        <begin position="438"/>
        <end position="447"/>
    </location>
</feature>
<gene>
    <name evidence="3" type="ORF">EWM64_g6559</name>
</gene>
<dbReference type="EMBL" id="SFCI01000911">
    <property type="protein sequence ID" value="TFY77455.1"/>
    <property type="molecule type" value="Genomic_DNA"/>
</dbReference>
<feature type="compositionally biased region" description="Polar residues" evidence="2">
    <location>
        <begin position="601"/>
        <end position="611"/>
    </location>
</feature>
<keyword evidence="4" id="KW-1185">Reference proteome</keyword>
<dbReference type="Proteomes" id="UP000298061">
    <property type="component" value="Unassembled WGS sequence"/>
</dbReference>
<accession>A0A4Y9ZSA6</accession>
<feature type="compositionally biased region" description="Pro residues" evidence="2">
    <location>
        <begin position="561"/>
        <end position="571"/>
    </location>
</feature>
<evidence type="ECO:0000256" key="1">
    <source>
        <dbReference type="SAM" id="Coils"/>
    </source>
</evidence>
<organism evidence="3 4">
    <name type="scientific">Hericium alpestre</name>
    <dbReference type="NCBI Taxonomy" id="135208"/>
    <lineage>
        <taxon>Eukaryota</taxon>
        <taxon>Fungi</taxon>
        <taxon>Dikarya</taxon>
        <taxon>Basidiomycota</taxon>
        <taxon>Agaricomycotina</taxon>
        <taxon>Agaricomycetes</taxon>
        <taxon>Russulales</taxon>
        <taxon>Hericiaceae</taxon>
        <taxon>Hericium</taxon>
    </lineage>
</organism>
<feature type="region of interest" description="Disordered" evidence="2">
    <location>
        <begin position="499"/>
        <end position="611"/>
    </location>
</feature>
<feature type="compositionally biased region" description="Low complexity" evidence="2">
    <location>
        <begin position="57"/>
        <end position="82"/>
    </location>
</feature>